<sequence length="415" mass="47331">MTNINNAFTDSILLFGSSGLAGKGTLENLLDINFYIKNVSDLQDKLDSLTEINENVVLNKHIFCINRKSVTEQKSFIKTIDYVNMKSIIWKGGRYYLRSRGENETKRETCNSNTFCYDDFEEGIIRNSMDKDKKGTFSFAYNRKQFSYALHYACGKDESFGIKYNFIVTQLVIPQSTSWPKLLPEVFSGTQKLERFDVDSRDYVSDKSLPALNSIGTMVCALGSSAARVRKSQVPNSFVDYHLSFNLAQEFTNTTDKKLVVITSFNNDFLSRTFEYFRIKAKLENDLEEALPNKLKELIILRPGPMCGQHGNPVHVEMDIQQNPTLSERFFYYPRYILKYKQQCISEVRKVGLRTRLSEVIASSIYRMPGSALLGYSVPVSKVSYVASLMAIEKKSKEAGPKVEVINSYQIDMIA</sequence>
<accession>A0AA35JDH2</accession>
<gene>
    <name evidence="1" type="primary">SUVC02G4330</name>
    <name evidence="1" type="ORF">SUVC_02G4330</name>
</gene>
<name>A0AA35JDH2_SACUV</name>
<dbReference type="InterPro" id="IPR014843">
    <property type="entry name" value="Him1/Fmp52"/>
</dbReference>
<reference evidence="1" key="1">
    <citation type="submission" date="2022-10" db="EMBL/GenBank/DDBJ databases">
        <authorList>
            <person name="Byrne P K."/>
        </authorList>
    </citation>
    <scope>NUCLEOTIDE SEQUENCE</scope>
    <source>
        <strain evidence="1">CBS7001</strain>
    </source>
</reference>
<evidence type="ECO:0000313" key="2">
    <source>
        <dbReference type="Proteomes" id="UP001162090"/>
    </source>
</evidence>
<dbReference type="Gene3D" id="3.40.50.720">
    <property type="entry name" value="NAD(P)-binding Rossmann-like Domain"/>
    <property type="match status" value="1"/>
</dbReference>
<dbReference type="InterPro" id="IPR036291">
    <property type="entry name" value="NAD(P)-bd_dom_sf"/>
</dbReference>
<protein>
    <submittedName>
        <fullName evidence="1">Uncharacterized protein</fullName>
    </submittedName>
</protein>
<dbReference type="AlphaFoldDB" id="A0AA35JDH2"/>
<dbReference type="Pfam" id="PF08732">
    <property type="entry name" value="HIM1"/>
    <property type="match status" value="1"/>
</dbReference>
<dbReference type="Proteomes" id="UP001162090">
    <property type="component" value="Chromosome 2"/>
</dbReference>
<organism evidence="1 2">
    <name type="scientific">Saccharomyces uvarum</name>
    <name type="common">Yeast</name>
    <name type="synonym">Saccharomyces bayanus var. uvarum</name>
    <dbReference type="NCBI Taxonomy" id="230603"/>
    <lineage>
        <taxon>Eukaryota</taxon>
        <taxon>Fungi</taxon>
        <taxon>Dikarya</taxon>
        <taxon>Ascomycota</taxon>
        <taxon>Saccharomycotina</taxon>
        <taxon>Saccharomycetes</taxon>
        <taxon>Saccharomycetales</taxon>
        <taxon>Saccharomycetaceae</taxon>
        <taxon>Saccharomyces</taxon>
    </lineage>
</organism>
<dbReference type="SUPFAM" id="SSF51735">
    <property type="entry name" value="NAD(P)-binding Rossmann-fold domains"/>
    <property type="match status" value="1"/>
</dbReference>
<proteinExistence type="predicted"/>
<evidence type="ECO:0000313" key="1">
    <source>
        <dbReference type="EMBL" id="CAI4056078.1"/>
    </source>
</evidence>
<dbReference type="EMBL" id="OX365913">
    <property type="protein sequence ID" value="CAI4056078.1"/>
    <property type="molecule type" value="Genomic_DNA"/>
</dbReference>